<organism evidence="1">
    <name type="scientific">Pseudomonas phage RVTF4</name>
    <dbReference type="NCBI Taxonomy" id="3236931"/>
    <lineage>
        <taxon>Viruses</taxon>
    </lineage>
</organism>
<dbReference type="EMBL" id="PQ015378">
    <property type="protein sequence ID" value="XDJ14659.1"/>
    <property type="molecule type" value="Genomic_DNA"/>
</dbReference>
<reference evidence="1" key="1">
    <citation type="submission" date="2024-07" db="EMBL/GenBank/DDBJ databases">
        <authorList>
            <person name="Bringhurst R.M."/>
            <person name="Homer T.E."/>
        </authorList>
    </citation>
    <scope>NUCLEOTIDE SEQUENCE</scope>
</reference>
<proteinExistence type="predicted"/>
<protein>
    <submittedName>
        <fullName evidence="1">Uncharacterized protein</fullName>
    </submittedName>
</protein>
<name>A0AB39CCU8_9VIRU</name>
<accession>A0AB39CCU8</accession>
<sequence length="108" mass="12306">MITIELLPSEVATKLKVPETAAQEILRRLFFTSTQILLNKDAKGVEKKFKLNLAEKPSEYTGQINNSPVAITVQYRGWEEGCKIKDKATLLTYIEEAAPQVWDLKPWK</sequence>
<evidence type="ECO:0000313" key="1">
    <source>
        <dbReference type="EMBL" id="XDJ14659.1"/>
    </source>
</evidence>